<sequence length="143" mass="15511">MAKNLQIATFVDSGARNTRCPKEAKILGTAVVCGGSISGIVTARILADHFEKIILVDPEIDSDKPKTRIMQCNAVHVAGARRLWPNFDADLQAAGGRCFRIVPADTQVHYSGVALGTPYKDYPAGCLPDTYNKVRQSLPAERK</sequence>
<name>A0AAD7MFL7_9AGAR</name>
<dbReference type="Proteomes" id="UP001215280">
    <property type="component" value="Unassembled WGS sequence"/>
</dbReference>
<reference evidence="1" key="1">
    <citation type="submission" date="2023-03" db="EMBL/GenBank/DDBJ databases">
        <title>Massive genome expansion in bonnet fungi (Mycena s.s.) driven by repeated elements and novel gene families across ecological guilds.</title>
        <authorList>
            <consortium name="Lawrence Berkeley National Laboratory"/>
            <person name="Harder C.B."/>
            <person name="Miyauchi S."/>
            <person name="Viragh M."/>
            <person name="Kuo A."/>
            <person name="Thoen E."/>
            <person name="Andreopoulos B."/>
            <person name="Lu D."/>
            <person name="Skrede I."/>
            <person name="Drula E."/>
            <person name="Henrissat B."/>
            <person name="Morin E."/>
            <person name="Kohler A."/>
            <person name="Barry K."/>
            <person name="LaButti K."/>
            <person name="Morin E."/>
            <person name="Salamov A."/>
            <person name="Lipzen A."/>
            <person name="Mereny Z."/>
            <person name="Hegedus B."/>
            <person name="Baldrian P."/>
            <person name="Stursova M."/>
            <person name="Weitz H."/>
            <person name="Taylor A."/>
            <person name="Grigoriev I.V."/>
            <person name="Nagy L.G."/>
            <person name="Martin F."/>
            <person name="Kauserud H."/>
        </authorList>
    </citation>
    <scope>NUCLEOTIDE SEQUENCE</scope>
    <source>
        <strain evidence="1">CBHHK188m</strain>
    </source>
</reference>
<dbReference type="EMBL" id="JARJLG010000367">
    <property type="protein sequence ID" value="KAJ7714580.1"/>
    <property type="molecule type" value="Genomic_DNA"/>
</dbReference>
<accession>A0AAD7MFL7</accession>
<dbReference type="AlphaFoldDB" id="A0AAD7MFL7"/>
<keyword evidence="2" id="KW-1185">Reference proteome</keyword>
<gene>
    <name evidence="1" type="ORF">DFH07DRAFT_863295</name>
</gene>
<evidence type="ECO:0000313" key="2">
    <source>
        <dbReference type="Proteomes" id="UP001215280"/>
    </source>
</evidence>
<proteinExistence type="predicted"/>
<evidence type="ECO:0000313" key="1">
    <source>
        <dbReference type="EMBL" id="KAJ7714580.1"/>
    </source>
</evidence>
<organism evidence="1 2">
    <name type="scientific">Mycena maculata</name>
    <dbReference type="NCBI Taxonomy" id="230809"/>
    <lineage>
        <taxon>Eukaryota</taxon>
        <taxon>Fungi</taxon>
        <taxon>Dikarya</taxon>
        <taxon>Basidiomycota</taxon>
        <taxon>Agaricomycotina</taxon>
        <taxon>Agaricomycetes</taxon>
        <taxon>Agaricomycetidae</taxon>
        <taxon>Agaricales</taxon>
        <taxon>Marasmiineae</taxon>
        <taxon>Mycenaceae</taxon>
        <taxon>Mycena</taxon>
    </lineage>
</organism>
<protein>
    <submittedName>
        <fullName evidence="1">Uncharacterized protein</fullName>
    </submittedName>
</protein>
<comment type="caution">
    <text evidence="1">The sequence shown here is derived from an EMBL/GenBank/DDBJ whole genome shotgun (WGS) entry which is preliminary data.</text>
</comment>